<evidence type="ECO:0000313" key="2">
    <source>
        <dbReference type="Proteomes" id="UP000198559"/>
    </source>
</evidence>
<accession>A0A1H6KK13</accession>
<proteinExistence type="predicted"/>
<reference evidence="2" key="1">
    <citation type="submission" date="2016-06" db="EMBL/GenBank/DDBJ databases">
        <authorList>
            <person name="Petersen J."/>
            <person name="Sayavedra L."/>
        </authorList>
    </citation>
    <scope>NUCLEOTIDE SEQUENCE [LARGE SCALE GENOMIC DNA]</scope>
    <source>
        <strain evidence="2">BazSymB</strain>
    </source>
</reference>
<dbReference type="AlphaFoldDB" id="A0A1H6KK13"/>
<name>A0A1H6KK13_9GAMM</name>
<sequence length="35" mass="3733">MSVGALDAFVPPLFMSPHVVIEPSALRAAKAYAFE</sequence>
<protein>
    <submittedName>
        <fullName evidence="1">Uncharacterized protein</fullName>
    </submittedName>
</protein>
<organism evidence="1 2">
    <name type="scientific">Bathymodiolus azoricus thioautotrophic gill symbiont</name>
    <dbReference type="NCBI Taxonomy" id="235205"/>
    <lineage>
        <taxon>Bacteria</taxon>
        <taxon>Pseudomonadati</taxon>
        <taxon>Pseudomonadota</taxon>
        <taxon>Gammaproteobacteria</taxon>
        <taxon>sulfur-oxidizing symbionts</taxon>
    </lineage>
</organism>
<dbReference type="Proteomes" id="UP000198559">
    <property type="component" value="Unassembled WGS sequence"/>
</dbReference>
<gene>
    <name evidence="1" type="ORF">BAZSYMB_GCONTIG00713_1</name>
</gene>
<evidence type="ECO:0000313" key="1">
    <source>
        <dbReference type="EMBL" id="SEH75633.1"/>
    </source>
</evidence>
<dbReference type="EMBL" id="CVUD02000117">
    <property type="protein sequence ID" value="SEH75633.1"/>
    <property type="molecule type" value="Genomic_DNA"/>
</dbReference>